<evidence type="ECO:0000256" key="1">
    <source>
        <dbReference type="SAM" id="Phobius"/>
    </source>
</evidence>
<name>A0ABP1DWD3_9APHY</name>
<proteinExistence type="predicted"/>
<gene>
    <name evidence="2" type="ORF">GFSPODELE1_LOCUS8673</name>
</gene>
<protein>
    <submittedName>
        <fullName evidence="2">Uncharacterized protein</fullName>
    </submittedName>
</protein>
<sequence>MTLFGGKDSDIKSKDEEEWKIVLHQLSSETKSYEQAVKSKDANGTEQHSREVISLMRRAAEVHPEPKTREKFRHNADTWEKGDTRTRKRMIHPLLQGLGIILIAPLALAGVGIFAAGAVVYGSGKLLVGLGDVITLGQLRRYTCGTFWE</sequence>
<accession>A0ABP1DWD3</accession>
<organism evidence="2 3">
    <name type="scientific">Somion occarium</name>
    <dbReference type="NCBI Taxonomy" id="3059160"/>
    <lineage>
        <taxon>Eukaryota</taxon>
        <taxon>Fungi</taxon>
        <taxon>Dikarya</taxon>
        <taxon>Basidiomycota</taxon>
        <taxon>Agaricomycotina</taxon>
        <taxon>Agaricomycetes</taxon>
        <taxon>Polyporales</taxon>
        <taxon>Cerrenaceae</taxon>
        <taxon>Somion</taxon>
    </lineage>
</organism>
<dbReference type="EMBL" id="OZ037950">
    <property type="protein sequence ID" value="CAL1712113.1"/>
    <property type="molecule type" value="Genomic_DNA"/>
</dbReference>
<evidence type="ECO:0000313" key="3">
    <source>
        <dbReference type="Proteomes" id="UP001497453"/>
    </source>
</evidence>
<reference evidence="3" key="1">
    <citation type="submission" date="2024-04" db="EMBL/GenBank/DDBJ databases">
        <authorList>
            <person name="Shaw F."/>
            <person name="Minotto A."/>
        </authorList>
    </citation>
    <scope>NUCLEOTIDE SEQUENCE [LARGE SCALE GENOMIC DNA]</scope>
</reference>
<keyword evidence="1" id="KW-1133">Transmembrane helix</keyword>
<keyword evidence="3" id="KW-1185">Reference proteome</keyword>
<evidence type="ECO:0000313" key="2">
    <source>
        <dbReference type="EMBL" id="CAL1712113.1"/>
    </source>
</evidence>
<dbReference type="Proteomes" id="UP001497453">
    <property type="component" value="Chromosome 7"/>
</dbReference>
<keyword evidence="1" id="KW-0812">Transmembrane</keyword>
<keyword evidence="1" id="KW-0472">Membrane</keyword>
<feature type="transmembrane region" description="Helical" evidence="1">
    <location>
        <begin position="94"/>
        <end position="121"/>
    </location>
</feature>